<gene>
    <name evidence="2" type="ORF">SAMN02982922_3563</name>
</gene>
<dbReference type="RefSeq" id="WP_085465376.1">
    <property type="nucleotide sequence ID" value="NZ_FXBL01000004.1"/>
</dbReference>
<dbReference type="SUPFAM" id="SSF51126">
    <property type="entry name" value="Pectin lyase-like"/>
    <property type="match status" value="1"/>
</dbReference>
<dbReference type="InterPro" id="IPR012334">
    <property type="entry name" value="Pectin_lyas_fold"/>
</dbReference>
<evidence type="ECO:0000313" key="3">
    <source>
        <dbReference type="Proteomes" id="UP000193083"/>
    </source>
</evidence>
<proteinExistence type="predicted"/>
<evidence type="ECO:0000313" key="2">
    <source>
        <dbReference type="EMBL" id="SMH47746.1"/>
    </source>
</evidence>
<accession>A0A1X7PBD7</accession>
<dbReference type="Proteomes" id="UP000193083">
    <property type="component" value="Unassembled WGS sequence"/>
</dbReference>
<keyword evidence="1" id="KW-0732">Signal</keyword>
<name>A0A1X7PBD7_9HYPH</name>
<dbReference type="SMART" id="SM00710">
    <property type="entry name" value="PbH1"/>
    <property type="match status" value="6"/>
</dbReference>
<dbReference type="Gene3D" id="2.160.20.10">
    <property type="entry name" value="Single-stranded right-handed beta-helix, Pectin lyase-like"/>
    <property type="match status" value="1"/>
</dbReference>
<reference evidence="2 3" key="1">
    <citation type="submission" date="2017-04" db="EMBL/GenBank/DDBJ databases">
        <authorList>
            <person name="Afonso C.L."/>
            <person name="Miller P.J."/>
            <person name="Scott M.A."/>
            <person name="Spackman E."/>
            <person name="Goraichik I."/>
            <person name="Dimitrov K.M."/>
            <person name="Suarez D.L."/>
            <person name="Swayne D.E."/>
        </authorList>
    </citation>
    <scope>NUCLEOTIDE SEQUENCE [LARGE SCALE GENOMIC DNA]</scope>
    <source>
        <strain evidence="2 3">B5P</strain>
    </source>
</reference>
<evidence type="ECO:0000256" key="1">
    <source>
        <dbReference type="SAM" id="SignalP"/>
    </source>
</evidence>
<dbReference type="OrthoDB" id="5498325at2"/>
<dbReference type="EMBL" id="FXBL01000004">
    <property type="protein sequence ID" value="SMH47746.1"/>
    <property type="molecule type" value="Genomic_DNA"/>
</dbReference>
<protein>
    <submittedName>
        <fullName evidence="2">Right handed beta helix region</fullName>
    </submittedName>
</protein>
<dbReference type="AlphaFoldDB" id="A0A1X7PBD7"/>
<feature type="chain" id="PRO_5013208362" evidence="1">
    <location>
        <begin position="27"/>
        <end position="322"/>
    </location>
</feature>
<keyword evidence="3" id="KW-1185">Reference proteome</keyword>
<feature type="signal peptide" evidence="1">
    <location>
        <begin position="1"/>
        <end position="26"/>
    </location>
</feature>
<sequence length="322" mass="31876">MKVSTLITAAAVAAAALIGLAGNASAQATRTWVSGVGDDVNPCSRTAPCKTFAGAISKTATNGIINCLDPAGFGAVTITKSITLSCEYTMGSILASGTTGIIINGADIDVVLRGIDIDGSGTTPGINGIRFLQGSSLIVEKGVFRDFNGASPNGAGIMVNATSGNLKLVVRDSVFTNNGATTSGAGIDISPTGSTSVTVSVEGSLFTDNRVGIRAIGTGTTGTIQLSVTDSEISNSTSHGLVVQADPGSSKVMVTGSQIVSNGDTGIRASGANTIVRVGSSVISGNLVGLNAINGANIRSYGNNQLNGNGTDGAFGGTIALQ</sequence>
<dbReference type="InterPro" id="IPR006626">
    <property type="entry name" value="PbH1"/>
</dbReference>
<organism evidence="2 3">
    <name type="scientific">Mesorhizobium australicum</name>
    <dbReference type="NCBI Taxonomy" id="536018"/>
    <lineage>
        <taxon>Bacteria</taxon>
        <taxon>Pseudomonadati</taxon>
        <taxon>Pseudomonadota</taxon>
        <taxon>Alphaproteobacteria</taxon>
        <taxon>Hyphomicrobiales</taxon>
        <taxon>Phyllobacteriaceae</taxon>
        <taxon>Mesorhizobium</taxon>
    </lineage>
</organism>
<dbReference type="InterPro" id="IPR011050">
    <property type="entry name" value="Pectin_lyase_fold/virulence"/>
</dbReference>